<dbReference type="PATRIC" id="fig|423471.3.peg.2932"/>
<evidence type="ECO:0000313" key="6">
    <source>
        <dbReference type="EMBL" id="EHJ12169.1"/>
    </source>
</evidence>
<dbReference type="PANTHER" id="PTHR11878">
    <property type="entry name" value="SODIUM/CALCIUM EXCHANGER"/>
    <property type="match status" value="1"/>
</dbReference>
<organism evidence="6 7">
    <name type="scientific">Crocosphaera watsonii WH 0003</name>
    <dbReference type="NCBI Taxonomy" id="423471"/>
    <lineage>
        <taxon>Bacteria</taxon>
        <taxon>Bacillati</taxon>
        <taxon>Cyanobacteriota</taxon>
        <taxon>Cyanophyceae</taxon>
        <taxon>Oscillatoriophycideae</taxon>
        <taxon>Chroococcales</taxon>
        <taxon>Aphanothecaceae</taxon>
        <taxon>Crocosphaera</taxon>
    </lineage>
</organism>
<dbReference type="InterPro" id="IPR038081">
    <property type="entry name" value="CalX-like_sf"/>
</dbReference>
<evidence type="ECO:0000313" key="7">
    <source>
        <dbReference type="Proteomes" id="UP000003477"/>
    </source>
</evidence>
<evidence type="ECO:0000256" key="2">
    <source>
        <dbReference type="ARBA" id="ARBA00022737"/>
    </source>
</evidence>
<evidence type="ECO:0000259" key="5">
    <source>
        <dbReference type="SMART" id="SM00237"/>
    </source>
</evidence>
<feature type="non-terminal residue" evidence="6">
    <location>
        <position position="1"/>
    </location>
</feature>
<dbReference type="AlphaFoldDB" id="G5J6L7"/>
<dbReference type="RefSeq" id="WP_007311220.1">
    <property type="nucleotide sequence ID" value="NZ_AESD01000459.1"/>
</dbReference>
<evidence type="ECO:0000256" key="3">
    <source>
        <dbReference type="ARBA" id="ARBA00022837"/>
    </source>
</evidence>
<evidence type="ECO:0000256" key="1">
    <source>
        <dbReference type="ARBA" id="ARBA00022729"/>
    </source>
</evidence>
<dbReference type="SUPFAM" id="SSF53474">
    <property type="entry name" value="alpha/beta-Hydrolases"/>
    <property type="match status" value="1"/>
</dbReference>
<feature type="domain" description="Calx-beta" evidence="5">
    <location>
        <begin position="555"/>
        <end position="655"/>
    </location>
</feature>
<dbReference type="SMART" id="SM00237">
    <property type="entry name" value="Calx_beta"/>
    <property type="match status" value="1"/>
</dbReference>
<accession>G5J6L7</accession>
<dbReference type="InterPro" id="IPR029058">
    <property type="entry name" value="AB_hydrolase_fold"/>
</dbReference>
<reference evidence="6 7" key="1">
    <citation type="journal article" date="2011" name="Front. Microbiol.">
        <title>Two Strains of Crocosphaera watsonii with Highly Conserved Genomes are Distinguished by Strain-Specific Features.</title>
        <authorList>
            <person name="Bench S.R."/>
            <person name="Ilikchyan I.N."/>
            <person name="Tripp H.J."/>
            <person name="Zehr J.P."/>
        </authorList>
    </citation>
    <scope>NUCLEOTIDE SEQUENCE [LARGE SCALE GENOMIC DNA]</scope>
    <source>
        <strain evidence="6 7">WH 0003</strain>
    </source>
</reference>
<proteinExistence type="predicted"/>
<dbReference type="Proteomes" id="UP000003477">
    <property type="component" value="Unassembled WGS sequence"/>
</dbReference>
<keyword evidence="1" id="KW-0732">Signal</keyword>
<dbReference type="GO" id="GO:0007154">
    <property type="term" value="P:cell communication"/>
    <property type="evidence" value="ECO:0007669"/>
    <property type="project" value="InterPro"/>
</dbReference>
<keyword evidence="4" id="KW-0406">Ion transport</keyword>
<gene>
    <name evidence="6" type="ORF">CWATWH0003_3117a4</name>
</gene>
<keyword evidence="4" id="KW-0813">Transport</keyword>
<dbReference type="SUPFAM" id="SSF141072">
    <property type="entry name" value="CalX-like"/>
    <property type="match status" value="1"/>
</dbReference>
<sequence length="805" mass="88606">LDGSATSSETKKDYNKVSQNILSFFPGETKKEIEITVVGSSPVTDAALELFARDTAYREWKDTDIGKLVDSVYDYNDSHDIGGEDYSIDGYEDYYIDEIITNDTTDFDGVGLTAYEDLFLVLANPINAEIAENNNNLLEEIANSSGGTDTQAYLDGQTFINQLNSAEQDYTFAIGTIYDEAKPPVLAIRGSESSLDWLGNANPEGVGYDQFIGSQADINQWLSDVSNPENGLSLAPHITGHSLGGALSQWFGASYQGELGKIVTFNAPGISELEGINLNPSNNQGVKHYITSADIVSMAGSTYLNGNWTELAYLGDPEKGIWPRIIEKHLVPVLNKKIIEPENLEPENLESRYQKPTGLEPKVSDGNTTDLSDFYFTYLPDPDYFALQLAIANLGFITGFRLTGIDIAKALTFRGTTELNRQAIGAAINEILSASNTIYDSINSAWNAAKYWTSSAWNSIIEEAKETLGLSSTSDVTPQSFEFDTSTQSVNINESLLAAQTLNENTITTTESEPINNFWNADPLWTNEAWEATVTWSNEAWESITEWTPETWEMTTQWTADDWNIPFLTISNTTVIENDSNNQELIFDVSLSTPSNETITVNYATEDGTATAGSDYTATNGTLTFAAGEINKTITVPVLGDNLVEEDETVYLNLTEATNANLTDNQGTATIINQEEIATLDIDGNGIIQQQDYNLINLYASQLDETEFDVLINNYYNDLIGDNATRPDANSIFSYFNEVGNTLLDIDGNNQLQSQDYNLINLYASQLDVAEFGVLIEKFANDLIGENPTRPDAASIFAYFETIVL</sequence>
<dbReference type="GO" id="GO:0030001">
    <property type="term" value="P:metal ion transport"/>
    <property type="evidence" value="ECO:0007669"/>
    <property type="project" value="TreeGrafter"/>
</dbReference>
<dbReference type="InterPro" id="IPR051171">
    <property type="entry name" value="CaCA"/>
</dbReference>
<dbReference type="GeneID" id="88769513"/>
<comment type="caution">
    <text evidence="6">The sequence shown here is derived from an EMBL/GenBank/DDBJ whole genome shotgun (WGS) entry which is preliminary data.</text>
</comment>
<dbReference type="Gene3D" id="3.40.50.1820">
    <property type="entry name" value="alpha/beta hydrolase"/>
    <property type="match status" value="1"/>
</dbReference>
<dbReference type="InterPro" id="IPR003644">
    <property type="entry name" value="Calx_beta"/>
</dbReference>
<protein>
    <recommendedName>
        <fullName evidence="5">Calx-beta domain-containing protein</fullName>
    </recommendedName>
</protein>
<dbReference type="Gene3D" id="2.60.40.2030">
    <property type="match status" value="1"/>
</dbReference>
<name>G5J6L7_CROWT</name>
<dbReference type="EMBL" id="AESD01000459">
    <property type="protein sequence ID" value="EHJ12169.1"/>
    <property type="molecule type" value="Genomic_DNA"/>
</dbReference>
<dbReference type="GO" id="GO:0016020">
    <property type="term" value="C:membrane"/>
    <property type="evidence" value="ECO:0007669"/>
    <property type="project" value="InterPro"/>
</dbReference>
<keyword evidence="3" id="KW-0106">Calcium</keyword>
<dbReference type="PANTHER" id="PTHR11878:SF65">
    <property type="entry name" value="NA_CA-EXCHANGE PROTEIN, ISOFORM G"/>
    <property type="match status" value="1"/>
</dbReference>
<evidence type="ECO:0000256" key="4">
    <source>
        <dbReference type="ARBA" id="ARBA00023065"/>
    </source>
</evidence>
<dbReference type="Pfam" id="PF03160">
    <property type="entry name" value="Calx-beta"/>
    <property type="match status" value="2"/>
</dbReference>
<keyword evidence="2" id="KW-0677">Repeat</keyword>